<evidence type="ECO:0000313" key="2">
    <source>
        <dbReference type="EMBL" id="KAF2878669.1"/>
    </source>
</evidence>
<dbReference type="Proteomes" id="UP000801492">
    <property type="component" value="Unassembled WGS sequence"/>
</dbReference>
<reference evidence="2" key="1">
    <citation type="submission" date="2019-08" db="EMBL/GenBank/DDBJ databases">
        <title>The genome of the North American firefly Photinus pyralis.</title>
        <authorList>
            <consortium name="Photinus pyralis genome working group"/>
            <person name="Fallon T.R."/>
            <person name="Sander Lower S.E."/>
            <person name="Weng J.-K."/>
        </authorList>
    </citation>
    <scope>NUCLEOTIDE SEQUENCE</scope>
    <source>
        <strain evidence="2">TRF0915ILg1</strain>
        <tissue evidence="2">Whole body</tissue>
    </source>
</reference>
<sequence length="403" mass="45490">MQQRYNWAPAVRCTGSVRVRCPAGVRVGEEASTGPRPKTAPTRNLVVGRRPSFGGKVESESEGAQQMALVHLCNGIWPVTKRTKHQQNRRKEIDAKRNGEYKPAQKLFRSDTKKLASLILNATPLTEDKQHSAIEQLEQSFTDWCTPTVATPIAHIRNGRLEIPFLYRKVSSRISSCPTGPPFNTLTGLGGTTEWWSNGTFRKPEVIMIKAVTCNTVYAQKIDYYNDLMVLGTVREKYGDRPVTVITKIKNFDHPDHKTIQNVETRIVELGCTALKRSLYAGRPRSLTWPQEEQLLQDMSSKIQLASIPPQPVQLLHPEDNLLRVNFGTWALCKIQGNPKSFHNVLFTDEAHFNQQGVFSRARRVAENGLGKLAARFRIFERPIPLNVTTTEQIVRTTCALHK</sequence>
<proteinExistence type="predicted"/>
<keyword evidence="3" id="KW-1185">Reference proteome</keyword>
<dbReference type="EMBL" id="VTPC01091309">
    <property type="protein sequence ID" value="KAF2878669.1"/>
    <property type="molecule type" value="Genomic_DNA"/>
</dbReference>
<comment type="caution">
    <text evidence="2">The sequence shown here is derived from an EMBL/GenBank/DDBJ whole genome shotgun (WGS) entry which is preliminary data.</text>
</comment>
<name>A0A8K0FY43_IGNLU</name>
<evidence type="ECO:0000256" key="1">
    <source>
        <dbReference type="SAM" id="MobiDB-lite"/>
    </source>
</evidence>
<organism evidence="2 3">
    <name type="scientific">Ignelater luminosus</name>
    <name type="common">Cucubano</name>
    <name type="synonym">Pyrophorus luminosus</name>
    <dbReference type="NCBI Taxonomy" id="2038154"/>
    <lineage>
        <taxon>Eukaryota</taxon>
        <taxon>Metazoa</taxon>
        <taxon>Ecdysozoa</taxon>
        <taxon>Arthropoda</taxon>
        <taxon>Hexapoda</taxon>
        <taxon>Insecta</taxon>
        <taxon>Pterygota</taxon>
        <taxon>Neoptera</taxon>
        <taxon>Endopterygota</taxon>
        <taxon>Coleoptera</taxon>
        <taxon>Polyphaga</taxon>
        <taxon>Elateriformia</taxon>
        <taxon>Elateroidea</taxon>
        <taxon>Elateridae</taxon>
        <taxon>Agrypninae</taxon>
        <taxon>Pyrophorini</taxon>
        <taxon>Ignelater</taxon>
    </lineage>
</organism>
<dbReference type="OrthoDB" id="8039954at2759"/>
<gene>
    <name evidence="2" type="ORF">ILUMI_27506</name>
</gene>
<protein>
    <submittedName>
        <fullName evidence="2">Uncharacterized protein</fullName>
    </submittedName>
</protein>
<feature type="region of interest" description="Disordered" evidence="1">
    <location>
        <begin position="28"/>
        <end position="57"/>
    </location>
</feature>
<evidence type="ECO:0000313" key="3">
    <source>
        <dbReference type="Proteomes" id="UP000801492"/>
    </source>
</evidence>
<dbReference type="AlphaFoldDB" id="A0A8K0FY43"/>
<accession>A0A8K0FY43</accession>